<dbReference type="OrthoDB" id="10402626at2759"/>
<organism evidence="3 4">
    <name type="scientific">Puccinia graminis f. sp. tritici</name>
    <dbReference type="NCBI Taxonomy" id="56615"/>
    <lineage>
        <taxon>Eukaryota</taxon>
        <taxon>Fungi</taxon>
        <taxon>Dikarya</taxon>
        <taxon>Basidiomycota</taxon>
        <taxon>Pucciniomycotina</taxon>
        <taxon>Pucciniomycetes</taxon>
        <taxon>Pucciniales</taxon>
        <taxon>Pucciniaceae</taxon>
        <taxon>Puccinia</taxon>
    </lineage>
</organism>
<dbReference type="Proteomes" id="UP000324748">
    <property type="component" value="Unassembled WGS sequence"/>
</dbReference>
<dbReference type="AlphaFoldDB" id="A0A5B0P371"/>
<evidence type="ECO:0000313" key="2">
    <source>
        <dbReference type="EMBL" id="KAA1065221.1"/>
    </source>
</evidence>
<evidence type="ECO:0000313" key="5">
    <source>
        <dbReference type="Proteomes" id="UP000325313"/>
    </source>
</evidence>
<evidence type="ECO:0000313" key="4">
    <source>
        <dbReference type="Proteomes" id="UP000324748"/>
    </source>
</evidence>
<evidence type="ECO:0000256" key="1">
    <source>
        <dbReference type="SAM" id="MobiDB-lite"/>
    </source>
</evidence>
<dbReference type="EMBL" id="VSWC01000079">
    <property type="protein sequence ID" value="KAA1094920.1"/>
    <property type="molecule type" value="Genomic_DNA"/>
</dbReference>
<gene>
    <name evidence="3" type="ORF">PGT21_032836</name>
    <name evidence="2" type="ORF">PGTUg99_005953</name>
</gene>
<name>A0A5B0P371_PUCGR</name>
<keyword evidence="4" id="KW-1185">Reference proteome</keyword>
<feature type="compositionally biased region" description="Polar residues" evidence="1">
    <location>
        <begin position="100"/>
        <end position="129"/>
    </location>
</feature>
<sequence>MPNNLVNLSTQMRDANTPGTNDVQPTPANEQSSNPSIDSTATPSSTLLVPNPTLPDRINNPSENTNTQNPSQSVTPSADHTATTTEKSNARESQKRSRPSKSNPNGTNAKESGPTGSDGSQRQYNQPNINDKDDIQIISESNKAERLRDEATAKFLEKALEAEGEGDKARSDMFYNLYAAAVTGGPVATKDTESISMFGATTDVELLLG</sequence>
<reference evidence="4 5" key="1">
    <citation type="submission" date="2019-05" db="EMBL/GenBank/DDBJ databases">
        <title>Emergence of the Ug99 lineage of the wheat stem rust pathogen through somatic hybridization.</title>
        <authorList>
            <person name="Li F."/>
            <person name="Upadhyaya N.M."/>
            <person name="Sperschneider J."/>
            <person name="Matny O."/>
            <person name="Nguyen-Phuc H."/>
            <person name="Mago R."/>
            <person name="Raley C."/>
            <person name="Miller M.E."/>
            <person name="Silverstein K.A.T."/>
            <person name="Henningsen E."/>
            <person name="Hirsch C.D."/>
            <person name="Visser B."/>
            <person name="Pretorius Z.A."/>
            <person name="Steffenson B.J."/>
            <person name="Schwessinger B."/>
            <person name="Dodds P.N."/>
            <person name="Figueroa M."/>
        </authorList>
    </citation>
    <scope>NUCLEOTIDE SEQUENCE [LARGE SCALE GENOMIC DNA]</scope>
    <source>
        <strain evidence="3">21-0</strain>
        <strain evidence="2 5">Ug99</strain>
    </source>
</reference>
<proteinExistence type="predicted"/>
<comment type="caution">
    <text evidence="3">The sequence shown here is derived from an EMBL/GenBank/DDBJ whole genome shotgun (WGS) entry which is preliminary data.</text>
</comment>
<accession>A0A5B0P371</accession>
<dbReference type="EMBL" id="VDEP01000511">
    <property type="protein sequence ID" value="KAA1065221.1"/>
    <property type="molecule type" value="Genomic_DNA"/>
</dbReference>
<feature type="region of interest" description="Disordered" evidence="1">
    <location>
        <begin position="1"/>
        <end position="136"/>
    </location>
</feature>
<feature type="compositionally biased region" description="Polar residues" evidence="1">
    <location>
        <begin position="59"/>
        <end position="87"/>
    </location>
</feature>
<protein>
    <submittedName>
        <fullName evidence="3">Uncharacterized protein</fullName>
    </submittedName>
</protein>
<evidence type="ECO:0000313" key="3">
    <source>
        <dbReference type="EMBL" id="KAA1094920.1"/>
    </source>
</evidence>
<dbReference type="Proteomes" id="UP000325313">
    <property type="component" value="Unassembled WGS sequence"/>
</dbReference>
<feature type="compositionally biased region" description="Polar residues" evidence="1">
    <location>
        <begin position="1"/>
        <end position="48"/>
    </location>
</feature>